<evidence type="ECO:0000313" key="2">
    <source>
        <dbReference type="EMBL" id="KAJ1201515.1"/>
    </source>
</evidence>
<dbReference type="Proteomes" id="UP001066276">
    <property type="component" value="Chromosome 2_1"/>
</dbReference>
<dbReference type="AlphaFoldDB" id="A0AAV7VIP6"/>
<evidence type="ECO:0000256" key="1">
    <source>
        <dbReference type="SAM" id="MobiDB-lite"/>
    </source>
</evidence>
<name>A0AAV7VIP6_PLEWA</name>
<feature type="region of interest" description="Disordered" evidence="1">
    <location>
        <begin position="29"/>
        <end position="73"/>
    </location>
</feature>
<comment type="caution">
    <text evidence="2">The sequence shown here is derived from an EMBL/GenBank/DDBJ whole genome shotgun (WGS) entry which is preliminary data.</text>
</comment>
<keyword evidence="3" id="KW-1185">Reference proteome</keyword>
<sequence>MVECPRCALMSIALLSRNVKKNQEVNVRAPMEAHAEKEDAEDQRKLNDRMETTGEASRQNKESLTLAEAEDDNDRAPLTQLTLECILALKQELYRPIQGQG</sequence>
<dbReference type="EMBL" id="JANPWB010000003">
    <property type="protein sequence ID" value="KAJ1201515.1"/>
    <property type="molecule type" value="Genomic_DNA"/>
</dbReference>
<organism evidence="2 3">
    <name type="scientific">Pleurodeles waltl</name>
    <name type="common">Iberian ribbed newt</name>
    <dbReference type="NCBI Taxonomy" id="8319"/>
    <lineage>
        <taxon>Eukaryota</taxon>
        <taxon>Metazoa</taxon>
        <taxon>Chordata</taxon>
        <taxon>Craniata</taxon>
        <taxon>Vertebrata</taxon>
        <taxon>Euteleostomi</taxon>
        <taxon>Amphibia</taxon>
        <taxon>Batrachia</taxon>
        <taxon>Caudata</taxon>
        <taxon>Salamandroidea</taxon>
        <taxon>Salamandridae</taxon>
        <taxon>Pleurodelinae</taxon>
        <taxon>Pleurodeles</taxon>
    </lineage>
</organism>
<accession>A0AAV7VIP6</accession>
<protein>
    <submittedName>
        <fullName evidence="2">Uncharacterized protein</fullName>
    </submittedName>
</protein>
<gene>
    <name evidence="2" type="ORF">NDU88_005324</name>
</gene>
<evidence type="ECO:0000313" key="3">
    <source>
        <dbReference type="Proteomes" id="UP001066276"/>
    </source>
</evidence>
<proteinExistence type="predicted"/>
<reference evidence="2" key="1">
    <citation type="journal article" date="2022" name="bioRxiv">
        <title>Sequencing and chromosome-scale assembly of the giantPleurodeles waltlgenome.</title>
        <authorList>
            <person name="Brown T."/>
            <person name="Elewa A."/>
            <person name="Iarovenko S."/>
            <person name="Subramanian E."/>
            <person name="Araus A.J."/>
            <person name="Petzold A."/>
            <person name="Susuki M."/>
            <person name="Suzuki K.-i.T."/>
            <person name="Hayashi T."/>
            <person name="Toyoda A."/>
            <person name="Oliveira C."/>
            <person name="Osipova E."/>
            <person name="Leigh N.D."/>
            <person name="Simon A."/>
            <person name="Yun M.H."/>
        </authorList>
    </citation>
    <scope>NUCLEOTIDE SEQUENCE</scope>
    <source>
        <strain evidence="2">20211129_DDA</strain>
        <tissue evidence="2">Liver</tissue>
    </source>
</reference>
<feature type="compositionally biased region" description="Basic and acidic residues" evidence="1">
    <location>
        <begin position="31"/>
        <end position="52"/>
    </location>
</feature>